<dbReference type="EC" id="2.-.-.-" evidence="2"/>
<keyword evidence="2" id="KW-0808">Transferase</keyword>
<evidence type="ECO:0000259" key="1">
    <source>
        <dbReference type="PROSITE" id="PS51186"/>
    </source>
</evidence>
<gene>
    <name evidence="2" type="ORF">P9989_09760</name>
</gene>
<evidence type="ECO:0000313" key="2">
    <source>
        <dbReference type="EMBL" id="WFT76618.1"/>
    </source>
</evidence>
<dbReference type="EMBL" id="CP121671">
    <property type="protein sequence ID" value="WFT76618.1"/>
    <property type="molecule type" value="Genomic_DNA"/>
</dbReference>
<sequence length="180" mass="20570">MEHASDRIRFIPITVKAGQLMIRNPVSFYATYGFPRNKSWPHDGLKAILPFYVELLENERSELGFGPWMMVDRRVGEILGDIGFKGQPKYGMVEIGYYVVLSKRNQGFATEAVKAMCNWAFQQSHVRTVEAQCDKRNLASQQVLFNNGFNPISEKGAIITFMKEKYSRAEKPGSTQDQHQ</sequence>
<dbReference type="GO" id="GO:0016740">
    <property type="term" value="F:transferase activity"/>
    <property type="evidence" value="ECO:0007669"/>
    <property type="project" value="UniProtKB-KW"/>
</dbReference>
<organism evidence="2 3">
    <name type="scientific">Halobacillus naozhouensis</name>
    <dbReference type="NCBI Taxonomy" id="554880"/>
    <lineage>
        <taxon>Bacteria</taxon>
        <taxon>Bacillati</taxon>
        <taxon>Bacillota</taxon>
        <taxon>Bacilli</taxon>
        <taxon>Bacillales</taxon>
        <taxon>Bacillaceae</taxon>
        <taxon>Halobacillus</taxon>
    </lineage>
</organism>
<feature type="domain" description="N-acetyltransferase" evidence="1">
    <location>
        <begin position="20"/>
        <end position="167"/>
    </location>
</feature>
<dbReference type="InterPro" id="IPR051908">
    <property type="entry name" value="Ribosomal_N-acetyltransferase"/>
</dbReference>
<dbReference type="PROSITE" id="PS51186">
    <property type="entry name" value="GNAT"/>
    <property type="match status" value="1"/>
</dbReference>
<evidence type="ECO:0000313" key="3">
    <source>
        <dbReference type="Proteomes" id="UP001221597"/>
    </source>
</evidence>
<keyword evidence="3" id="KW-1185">Reference proteome</keyword>
<dbReference type="InterPro" id="IPR000182">
    <property type="entry name" value="GNAT_dom"/>
</dbReference>
<dbReference type="Proteomes" id="UP001221597">
    <property type="component" value="Chromosome"/>
</dbReference>
<dbReference type="InterPro" id="IPR016181">
    <property type="entry name" value="Acyl_CoA_acyltransferase"/>
</dbReference>
<dbReference type="PANTHER" id="PTHR43441:SF6">
    <property type="entry name" value="N-ACETYLTRANSFERASE DOMAIN-CONTAINING PROTEIN"/>
    <property type="match status" value="1"/>
</dbReference>
<protein>
    <submittedName>
        <fullName evidence="2">GNAT family protein</fullName>
        <ecNumber evidence="2">2.-.-.-</ecNumber>
    </submittedName>
</protein>
<dbReference type="SUPFAM" id="SSF55729">
    <property type="entry name" value="Acyl-CoA N-acyltransferases (Nat)"/>
    <property type="match status" value="1"/>
</dbReference>
<dbReference type="Gene3D" id="3.40.630.30">
    <property type="match status" value="1"/>
</dbReference>
<proteinExistence type="predicted"/>
<name>A0ABY8J293_9BACI</name>
<reference evidence="2 3" key="1">
    <citation type="submission" date="2023-04" db="EMBL/GenBank/DDBJ databases">
        <title>Genome sequence of Halobacillus naozhouensis KACC 21980.</title>
        <authorList>
            <person name="Kim S."/>
            <person name="Heo J."/>
            <person name="Kwon S.-W."/>
        </authorList>
    </citation>
    <scope>NUCLEOTIDE SEQUENCE [LARGE SCALE GENOMIC DNA]</scope>
    <source>
        <strain evidence="2 3">KCTC 13234</strain>
    </source>
</reference>
<dbReference type="PANTHER" id="PTHR43441">
    <property type="entry name" value="RIBOSOMAL-PROTEIN-SERINE ACETYLTRANSFERASE"/>
    <property type="match status" value="1"/>
</dbReference>
<accession>A0ABY8J293</accession>
<dbReference type="Pfam" id="PF13302">
    <property type="entry name" value="Acetyltransf_3"/>
    <property type="match status" value="1"/>
</dbReference>
<dbReference type="RefSeq" id="WP_283078567.1">
    <property type="nucleotide sequence ID" value="NZ_CP121671.1"/>
</dbReference>